<keyword evidence="1" id="KW-0472">Membrane</keyword>
<name>A0A1N7PFU2_9RHOB</name>
<protein>
    <submittedName>
        <fullName evidence="2">Uncharacterized protein</fullName>
    </submittedName>
</protein>
<feature type="transmembrane region" description="Helical" evidence="1">
    <location>
        <begin position="6"/>
        <end position="24"/>
    </location>
</feature>
<dbReference type="STRING" id="633194.SAMN05421759_11546"/>
<keyword evidence="3" id="KW-1185">Reference proteome</keyword>
<keyword evidence="1" id="KW-1133">Transmembrane helix</keyword>
<dbReference type="EMBL" id="FTOQ01000015">
    <property type="protein sequence ID" value="SIT09438.1"/>
    <property type="molecule type" value="Genomic_DNA"/>
</dbReference>
<accession>A0A1N7PFU2</accession>
<dbReference type="RefSeq" id="WP_076450039.1">
    <property type="nucleotide sequence ID" value="NZ_FTOQ01000015.1"/>
</dbReference>
<dbReference type="Proteomes" id="UP000186684">
    <property type="component" value="Unassembled WGS sequence"/>
</dbReference>
<organism evidence="2 3">
    <name type="scientific">Roseivivax lentus</name>
    <dbReference type="NCBI Taxonomy" id="633194"/>
    <lineage>
        <taxon>Bacteria</taxon>
        <taxon>Pseudomonadati</taxon>
        <taxon>Pseudomonadota</taxon>
        <taxon>Alphaproteobacteria</taxon>
        <taxon>Rhodobacterales</taxon>
        <taxon>Roseobacteraceae</taxon>
        <taxon>Roseivivax</taxon>
    </lineage>
</organism>
<gene>
    <name evidence="2" type="ORF">SAMN05421759_11546</name>
</gene>
<evidence type="ECO:0000256" key="1">
    <source>
        <dbReference type="SAM" id="Phobius"/>
    </source>
</evidence>
<evidence type="ECO:0000313" key="2">
    <source>
        <dbReference type="EMBL" id="SIT09438.1"/>
    </source>
</evidence>
<keyword evidence="1" id="KW-0812">Transmembrane</keyword>
<dbReference type="AlphaFoldDB" id="A0A1N7PFU2"/>
<evidence type="ECO:0000313" key="3">
    <source>
        <dbReference type="Proteomes" id="UP000186684"/>
    </source>
</evidence>
<proteinExistence type="predicted"/>
<sequence length="134" mass="14717">MRPDRIAVWGVIALSVGLVGLAFVQVGGPQAGRMEARDEARFGDLLALTSVVTCKATTEGNVLPDDLSPSTSCYYDVRRTDPYTGAPYRYEVVDREEYRLCAEFEDAARLSRRAGSFDPETGCLYQQISLTPGE</sequence>
<reference evidence="3" key="1">
    <citation type="submission" date="2017-01" db="EMBL/GenBank/DDBJ databases">
        <authorList>
            <person name="Varghese N."/>
            <person name="Submissions S."/>
        </authorList>
    </citation>
    <scope>NUCLEOTIDE SEQUENCE [LARGE SCALE GENOMIC DNA]</scope>
    <source>
        <strain evidence="3">DSM 29430</strain>
    </source>
</reference>
<dbReference type="OrthoDB" id="7847741at2"/>